<comment type="caution">
    <text evidence="12">The sequence shown here is derived from an EMBL/GenBank/DDBJ whole genome shotgun (WGS) entry which is preliminary data.</text>
</comment>
<evidence type="ECO:0000256" key="9">
    <source>
        <dbReference type="ARBA" id="ARBA00049940"/>
    </source>
</evidence>
<keyword evidence="5 10" id="KW-0472">Membrane</keyword>
<gene>
    <name evidence="10" type="primary">fluC</name>
    <name evidence="10" type="synonym">crcB</name>
    <name evidence="12" type="ORF">CXF48_06410</name>
</gene>
<feature type="binding site" evidence="10">
    <location>
        <position position="140"/>
    </location>
    <ligand>
        <name>Na(+)</name>
        <dbReference type="ChEBI" id="CHEBI:29101"/>
        <note>structural</note>
    </ligand>
</feature>
<keyword evidence="6 10" id="KW-0407">Ion channel</keyword>
<keyword evidence="4 10" id="KW-1133">Transmembrane helix</keyword>
<feature type="transmembrane region" description="Helical" evidence="10">
    <location>
        <begin position="99"/>
        <end position="118"/>
    </location>
</feature>
<evidence type="ECO:0000256" key="2">
    <source>
        <dbReference type="ARBA" id="ARBA00022475"/>
    </source>
</evidence>
<proteinExistence type="inferred from homology"/>
<sequence length="209" mass="19725">MADGSAGHPRADPPADPGAEPPAGQTTDPPTEPGAAPGADRPAAPPADPGADRPADRPAALPPYLRPAAVATVAGGGALGSVLRWCATTLPGGGDLGPLLAVNVVGALLLGLLTTVLARSGPDTGLRRTLRLGLGTGVLGGFTSYSALAAAVTTGSAAGGAAGVAGPSLVGVAYVAVSVGLGLVAAWAGIRAGERLVPDTAATPGGGTC</sequence>
<evidence type="ECO:0000256" key="3">
    <source>
        <dbReference type="ARBA" id="ARBA00022692"/>
    </source>
</evidence>
<accession>A0A3R8QGE2</accession>
<evidence type="ECO:0000256" key="1">
    <source>
        <dbReference type="ARBA" id="ARBA00004651"/>
    </source>
</evidence>
<feature type="region of interest" description="Disordered" evidence="11">
    <location>
        <begin position="1"/>
        <end position="61"/>
    </location>
</feature>
<evidence type="ECO:0000313" key="12">
    <source>
        <dbReference type="EMBL" id="RRO86438.1"/>
    </source>
</evidence>
<dbReference type="RefSeq" id="WP_125173777.1">
    <property type="nucleotide sequence ID" value="NZ_JAPJOD010000226.1"/>
</dbReference>
<evidence type="ECO:0000313" key="13">
    <source>
        <dbReference type="Proteomes" id="UP000276526"/>
    </source>
</evidence>
<comment type="subcellular location">
    <subcellularLocation>
        <location evidence="1 10">Cell membrane</location>
        <topology evidence="1 10">Multi-pass membrane protein</topology>
    </subcellularLocation>
</comment>
<comment type="similarity">
    <text evidence="7 10">Belongs to the fluoride channel Fluc/FEX (TC 1.A.43) family.</text>
</comment>
<dbReference type="GO" id="GO:0046872">
    <property type="term" value="F:metal ion binding"/>
    <property type="evidence" value="ECO:0007669"/>
    <property type="project" value="UniProtKB-KW"/>
</dbReference>
<comment type="activity regulation">
    <text evidence="10">Na(+) is not transported, but it plays an essential structural role and its presence is essential for fluoride channel function.</text>
</comment>
<dbReference type="Proteomes" id="UP000276526">
    <property type="component" value="Unassembled WGS sequence"/>
</dbReference>
<evidence type="ECO:0000256" key="8">
    <source>
        <dbReference type="ARBA" id="ARBA00035585"/>
    </source>
</evidence>
<keyword evidence="10" id="KW-0479">Metal-binding</keyword>
<feature type="binding site" evidence="10">
    <location>
        <position position="143"/>
    </location>
    <ligand>
        <name>Na(+)</name>
        <dbReference type="ChEBI" id="CHEBI:29101"/>
        <note>structural</note>
    </ligand>
</feature>
<dbReference type="HAMAP" id="MF_00454">
    <property type="entry name" value="FluC"/>
    <property type="match status" value="1"/>
</dbReference>
<evidence type="ECO:0000256" key="6">
    <source>
        <dbReference type="ARBA" id="ARBA00023303"/>
    </source>
</evidence>
<keyword evidence="10" id="KW-0915">Sodium</keyword>
<evidence type="ECO:0000256" key="11">
    <source>
        <dbReference type="SAM" id="MobiDB-lite"/>
    </source>
</evidence>
<evidence type="ECO:0000256" key="10">
    <source>
        <dbReference type="HAMAP-Rule" id="MF_00454"/>
    </source>
</evidence>
<reference evidence="12 13" key="1">
    <citation type="submission" date="2018-01" db="EMBL/GenBank/DDBJ databases">
        <title>Twenty Corynebacterium bovis Genomes.</title>
        <authorList>
            <person name="Gulvik C.A."/>
        </authorList>
    </citation>
    <scope>NUCLEOTIDE SEQUENCE [LARGE SCALE GENOMIC DNA]</scope>
    <source>
        <strain evidence="12 13">F6900</strain>
    </source>
</reference>
<feature type="transmembrane region" description="Helical" evidence="10">
    <location>
        <begin position="172"/>
        <end position="190"/>
    </location>
</feature>
<keyword evidence="10" id="KW-0406">Ion transport</keyword>
<dbReference type="AlphaFoldDB" id="A0A3R8QGE2"/>
<name>A0A3R8QGE2_9CORY</name>
<dbReference type="Pfam" id="PF02537">
    <property type="entry name" value="CRCB"/>
    <property type="match status" value="1"/>
</dbReference>
<keyword evidence="3 10" id="KW-0812">Transmembrane</keyword>
<evidence type="ECO:0000256" key="7">
    <source>
        <dbReference type="ARBA" id="ARBA00035120"/>
    </source>
</evidence>
<dbReference type="InterPro" id="IPR003691">
    <property type="entry name" value="FluC"/>
</dbReference>
<feature type="compositionally biased region" description="Low complexity" evidence="11">
    <location>
        <begin position="33"/>
        <end position="42"/>
    </location>
</feature>
<keyword evidence="2 10" id="KW-1003">Cell membrane</keyword>
<organism evidence="12 13">
    <name type="scientific">Corynebacterium bovis</name>
    <dbReference type="NCBI Taxonomy" id="36808"/>
    <lineage>
        <taxon>Bacteria</taxon>
        <taxon>Bacillati</taxon>
        <taxon>Actinomycetota</taxon>
        <taxon>Actinomycetes</taxon>
        <taxon>Mycobacteriales</taxon>
        <taxon>Corynebacteriaceae</taxon>
        <taxon>Corynebacterium</taxon>
    </lineage>
</organism>
<protein>
    <recommendedName>
        <fullName evidence="10">Fluoride-specific ion channel FluC</fullName>
    </recommendedName>
</protein>
<dbReference type="GO" id="GO:0005886">
    <property type="term" value="C:plasma membrane"/>
    <property type="evidence" value="ECO:0007669"/>
    <property type="project" value="UniProtKB-SubCell"/>
</dbReference>
<dbReference type="EMBL" id="PQNK01000009">
    <property type="protein sequence ID" value="RRO86438.1"/>
    <property type="molecule type" value="Genomic_DNA"/>
</dbReference>
<evidence type="ECO:0000256" key="5">
    <source>
        <dbReference type="ARBA" id="ARBA00023136"/>
    </source>
</evidence>
<dbReference type="GO" id="GO:0062054">
    <property type="term" value="F:fluoride channel activity"/>
    <property type="evidence" value="ECO:0007669"/>
    <property type="project" value="UniProtKB-UniRule"/>
</dbReference>
<dbReference type="GO" id="GO:0140114">
    <property type="term" value="P:cellular detoxification of fluoride"/>
    <property type="evidence" value="ECO:0007669"/>
    <property type="project" value="UniProtKB-UniRule"/>
</dbReference>
<comment type="catalytic activity">
    <reaction evidence="8">
        <text>fluoride(in) = fluoride(out)</text>
        <dbReference type="Rhea" id="RHEA:76159"/>
        <dbReference type="ChEBI" id="CHEBI:17051"/>
    </reaction>
    <physiologicalReaction direction="left-to-right" evidence="8">
        <dbReference type="Rhea" id="RHEA:76160"/>
    </physiologicalReaction>
</comment>
<feature type="transmembrane region" description="Helical" evidence="10">
    <location>
        <begin position="130"/>
        <end position="152"/>
    </location>
</feature>
<keyword evidence="10" id="KW-0813">Transport</keyword>
<evidence type="ECO:0000256" key="4">
    <source>
        <dbReference type="ARBA" id="ARBA00022989"/>
    </source>
</evidence>
<comment type="function">
    <text evidence="9 10">Fluoride-specific ion channel. Important for reducing fluoride concentration in the cell, thus reducing its toxicity.</text>
</comment>